<evidence type="ECO:0000256" key="8">
    <source>
        <dbReference type="ARBA" id="ARBA00022630"/>
    </source>
</evidence>
<comment type="pathway">
    <text evidence="4 12">Porphyrin-containing compound metabolism; protoheme biosynthesis.</text>
</comment>
<dbReference type="PANTHER" id="PTHR42923">
    <property type="entry name" value="PROTOPORPHYRINOGEN OXIDASE"/>
    <property type="match status" value="1"/>
</dbReference>
<evidence type="ECO:0000256" key="4">
    <source>
        <dbReference type="ARBA" id="ARBA00004744"/>
    </source>
</evidence>
<evidence type="ECO:0000256" key="6">
    <source>
        <dbReference type="ARBA" id="ARBA00012402"/>
    </source>
</evidence>
<organism evidence="14 15">
    <name type="scientific">Frankia canadensis</name>
    <dbReference type="NCBI Taxonomy" id="1836972"/>
    <lineage>
        <taxon>Bacteria</taxon>
        <taxon>Bacillati</taxon>
        <taxon>Actinomycetota</taxon>
        <taxon>Actinomycetes</taxon>
        <taxon>Frankiales</taxon>
        <taxon>Frankiaceae</taxon>
        <taxon>Frankia</taxon>
    </lineage>
</organism>
<evidence type="ECO:0000256" key="12">
    <source>
        <dbReference type="RuleBase" id="RU364052"/>
    </source>
</evidence>
<keyword evidence="10 12" id="KW-0560">Oxidoreductase</keyword>
<dbReference type="NCBIfam" id="TIGR00562">
    <property type="entry name" value="proto_IX_ox"/>
    <property type="match status" value="1"/>
</dbReference>
<evidence type="ECO:0000256" key="11">
    <source>
        <dbReference type="ARBA" id="ARBA00023133"/>
    </source>
</evidence>
<keyword evidence="12" id="KW-0963">Cytoplasm</keyword>
<dbReference type="AlphaFoldDB" id="A0A2I2KKY3"/>
<dbReference type="InterPro" id="IPR036188">
    <property type="entry name" value="FAD/NAD-bd_sf"/>
</dbReference>
<comment type="cofactor">
    <cofactor evidence="2 12">
        <name>FAD</name>
        <dbReference type="ChEBI" id="CHEBI:57692"/>
    </cofactor>
</comment>
<evidence type="ECO:0000313" key="15">
    <source>
        <dbReference type="Proteomes" id="UP000234331"/>
    </source>
</evidence>
<evidence type="ECO:0000256" key="2">
    <source>
        <dbReference type="ARBA" id="ARBA00001974"/>
    </source>
</evidence>
<dbReference type="Gene3D" id="1.10.3110.10">
    <property type="entry name" value="protoporphyrinogen ix oxidase, domain 3"/>
    <property type="match status" value="1"/>
</dbReference>
<evidence type="ECO:0000256" key="3">
    <source>
        <dbReference type="ARBA" id="ARBA00002185"/>
    </source>
</evidence>
<evidence type="ECO:0000256" key="10">
    <source>
        <dbReference type="ARBA" id="ARBA00023002"/>
    </source>
</evidence>
<comment type="catalytic activity">
    <reaction evidence="1">
        <text>coproporphyrinogen III + 3 O2 = coproporphyrin III + 3 H2O2</text>
        <dbReference type="Rhea" id="RHEA:43436"/>
        <dbReference type="ChEBI" id="CHEBI:15379"/>
        <dbReference type="ChEBI" id="CHEBI:16240"/>
        <dbReference type="ChEBI" id="CHEBI:57309"/>
        <dbReference type="ChEBI" id="CHEBI:131725"/>
        <dbReference type="EC" id="1.3.3.15"/>
    </reaction>
    <physiologicalReaction direction="left-to-right" evidence="1">
        <dbReference type="Rhea" id="RHEA:43437"/>
    </physiologicalReaction>
</comment>
<comment type="function">
    <text evidence="3 12">Involved in coproporphyrin-dependent heme b biosynthesis. Catalyzes the oxidation of coproporphyrinogen III to coproporphyrin III.</text>
</comment>
<protein>
    <recommendedName>
        <fullName evidence="7 12">Coproporphyrinogen III oxidase</fullName>
        <ecNumber evidence="6 12">1.3.3.15</ecNumber>
    </recommendedName>
</protein>
<evidence type="ECO:0000259" key="13">
    <source>
        <dbReference type="Pfam" id="PF01593"/>
    </source>
</evidence>
<dbReference type="SUPFAM" id="SSF54373">
    <property type="entry name" value="FAD-linked reductases, C-terminal domain"/>
    <property type="match status" value="1"/>
</dbReference>
<proteinExistence type="inferred from homology"/>
<dbReference type="EMBL" id="FZMO01000042">
    <property type="protein sequence ID" value="SNQ46328.1"/>
    <property type="molecule type" value="Genomic_DNA"/>
</dbReference>
<dbReference type="UniPathway" id="UPA00252"/>
<accession>A0A2I2KKY3</accession>
<evidence type="ECO:0000256" key="1">
    <source>
        <dbReference type="ARBA" id="ARBA00001755"/>
    </source>
</evidence>
<keyword evidence="15" id="KW-1185">Reference proteome</keyword>
<dbReference type="Pfam" id="PF01593">
    <property type="entry name" value="Amino_oxidase"/>
    <property type="match status" value="1"/>
</dbReference>
<keyword evidence="8 12" id="KW-0285">Flavoprotein</keyword>
<sequence length="480" mass="48976">MKGGRNVRVVIVGAGVAGLAAAHALAGQAEVTVLEASPRVGGKLRTTPLEGMDVEEGAESFLARVPDGLRLARQIGLGHDIVHPATTSASLWIRGRLRPIPPNTLLGVPTDVLGLVRSGVLSPWGLVRAAADLALPRSRFPQDPTVGAYVGARVGREVVDLLVDPLLGGVYAGRADALSLRTTVPQLVPILTEDRSLLLGAHRVRARTGPASSGPPAPVFASLRGGLGTFVTRLAERGGADVRTDVPVRAVERAAEGWRVVCGRGADGRTAEPLLADAVILAVPAGVARTLLSPLAPHAAAPLAGVPYASVGLVTLVYRDVTPPAGSGFLVPARAGTSVKAATYLTTKWPHVGAERLTVVRASIGRAGAEHELRRGDTELAGVAAAEIAQIAGLTARPIATRVSRWDGGLPQYLPGHLSRMATVRRALPAGLALAGAGYDGVGIPACIRSGEAAAASVLRAARPAAQGSAADPDPVGPGV</sequence>
<reference evidence="14 15" key="1">
    <citation type="submission" date="2017-06" db="EMBL/GenBank/DDBJ databases">
        <authorList>
            <person name="Kim H.J."/>
            <person name="Triplett B.A."/>
        </authorList>
    </citation>
    <scope>NUCLEOTIDE SEQUENCE [LARGE SCALE GENOMIC DNA]</scope>
    <source>
        <strain evidence="14">FRACA_ARgP5</strain>
    </source>
</reference>
<dbReference type="GO" id="GO:0005737">
    <property type="term" value="C:cytoplasm"/>
    <property type="evidence" value="ECO:0007669"/>
    <property type="project" value="UniProtKB-SubCell"/>
</dbReference>
<gene>
    <name evidence="14" type="ORF">FRACA_1360006</name>
</gene>
<dbReference type="SUPFAM" id="SSF51905">
    <property type="entry name" value="FAD/NAD(P)-binding domain"/>
    <property type="match status" value="1"/>
</dbReference>
<dbReference type="EC" id="1.3.3.15" evidence="6 12"/>
<feature type="domain" description="Amine oxidase" evidence="13">
    <location>
        <begin position="16"/>
        <end position="459"/>
    </location>
</feature>
<dbReference type="Proteomes" id="UP000234331">
    <property type="component" value="Unassembled WGS sequence"/>
</dbReference>
<keyword evidence="11 12" id="KW-0350">Heme biosynthesis</keyword>
<dbReference type="InterPro" id="IPR004572">
    <property type="entry name" value="Protoporphyrinogen_oxidase"/>
</dbReference>
<evidence type="ECO:0000256" key="9">
    <source>
        <dbReference type="ARBA" id="ARBA00022827"/>
    </source>
</evidence>
<dbReference type="InterPro" id="IPR050464">
    <property type="entry name" value="Zeta_carotene_desat/Oxidored"/>
</dbReference>
<comment type="subcellular location">
    <subcellularLocation>
        <location evidence="12">Cytoplasm</location>
    </subcellularLocation>
</comment>
<comment type="similarity">
    <text evidence="5 12">Belongs to the protoporphyrinogen/coproporphyrinogen oxidase family. Coproporphyrinogen III oxidase subfamily.</text>
</comment>
<name>A0A2I2KKY3_9ACTN</name>
<dbReference type="GO" id="GO:0006783">
    <property type="term" value="P:heme biosynthetic process"/>
    <property type="evidence" value="ECO:0007669"/>
    <property type="project" value="UniProtKB-UniRule"/>
</dbReference>
<evidence type="ECO:0000256" key="5">
    <source>
        <dbReference type="ARBA" id="ARBA00008310"/>
    </source>
</evidence>
<dbReference type="Gene3D" id="3.50.50.60">
    <property type="entry name" value="FAD/NAD(P)-binding domain"/>
    <property type="match status" value="1"/>
</dbReference>
<dbReference type="GO" id="GO:0004729">
    <property type="term" value="F:oxygen-dependent protoporphyrinogen oxidase activity"/>
    <property type="evidence" value="ECO:0007669"/>
    <property type="project" value="UniProtKB-UniRule"/>
</dbReference>
<dbReference type="InterPro" id="IPR002937">
    <property type="entry name" value="Amino_oxidase"/>
</dbReference>
<dbReference type="PANTHER" id="PTHR42923:SF3">
    <property type="entry name" value="PROTOPORPHYRINOGEN OXIDASE"/>
    <property type="match status" value="1"/>
</dbReference>
<dbReference type="Gene3D" id="3.90.660.20">
    <property type="entry name" value="Protoporphyrinogen oxidase, mitochondrial, domain 2"/>
    <property type="match status" value="1"/>
</dbReference>
<keyword evidence="9 12" id="KW-0274">FAD</keyword>
<evidence type="ECO:0000313" key="14">
    <source>
        <dbReference type="EMBL" id="SNQ46328.1"/>
    </source>
</evidence>
<evidence type="ECO:0000256" key="7">
    <source>
        <dbReference type="ARBA" id="ARBA00019046"/>
    </source>
</evidence>